<dbReference type="Proteomes" id="UP000823941">
    <property type="component" value="Chromosome 19"/>
</dbReference>
<accession>A0ABQ7Q945</accession>
<evidence type="ECO:0000313" key="2">
    <source>
        <dbReference type="Proteomes" id="UP000823941"/>
    </source>
</evidence>
<gene>
    <name evidence="1" type="ORF">JYU34_014753</name>
</gene>
<name>A0ABQ7Q945_PLUXY</name>
<reference evidence="1 2" key="1">
    <citation type="submission" date="2021-06" db="EMBL/GenBank/DDBJ databases">
        <title>A haploid diamondback moth (Plutella xylostella L.) genome assembly resolves 31 chromosomes and identifies a diamide resistance mutation.</title>
        <authorList>
            <person name="Ward C.M."/>
            <person name="Perry K.D."/>
            <person name="Baker G."/>
            <person name="Powis K."/>
            <person name="Heckel D.G."/>
            <person name="Baxter S.W."/>
        </authorList>
    </citation>
    <scope>NUCLEOTIDE SEQUENCE [LARGE SCALE GENOMIC DNA]</scope>
    <source>
        <strain evidence="1 2">LV</strain>
        <tissue evidence="1">Single pupa</tissue>
    </source>
</reference>
<sequence>MFGRLARPVSAANRKWSLIGAPLAPIITSARRSLPGNPRSSEIHRTGRSFLRERREFHSTNDPDLWEIHTNAICLIAAC</sequence>
<evidence type="ECO:0000313" key="1">
    <source>
        <dbReference type="EMBL" id="KAG7301761.1"/>
    </source>
</evidence>
<comment type="caution">
    <text evidence="1">The sequence shown here is derived from an EMBL/GenBank/DDBJ whole genome shotgun (WGS) entry which is preliminary data.</text>
</comment>
<proteinExistence type="predicted"/>
<protein>
    <submittedName>
        <fullName evidence="1">Uncharacterized protein</fullName>
    </submittedName>
</protein>
<organism evidence="1 2">
    <name type="scientific">Plutella xylostella</name>
    <name type="common">Diamondback moth</name>
    <name type="synonym">Plutella maculipennis</name>
    <dbReference type="NCBI Taxonomy" id="51655"/>
    <lineage>
        <taxon>Eukaryota</taxon>
        <taxon>Metazoa</taxon>
        <taxon>Ecdysozoa</taxon>
        <taxon>Arthropoda</taxon>
        <taxon>Hexapoda</taxon>
        <taxon>Insecta</taxon>
        <taxon>Pterygota</taxon>
        <taxon>Neoptera</taxon>
        <taxon>Endopterygota</taxon>
        <taxon>Lepidoptera</taxon>
        <taxon>Glossata</taxon>
        <taxon>Ditrysia</taxon>
        <taxon>Yponomeutoidea</taxon>
        <taxon>Plutellidae</taxon>
        <taxon>Plutella</taxon>
    </lineage>
</organism>
<dbReference type="EMBL" id="JAHIBW010000019">
    <property type="protein sequence ID" value="KAG7301761.1"/>
    <property type="molecule type" value="Genomic_DNA"/>
</dbReference>
<keyword evidence="2" id="KW-1185">Reference proteome</keyword>